<dbReference type="EMBL" id="AAQH01000016">
    <property type="protein sequence ID" value="EAT11526.1"/>
    <property type="molecule type" value="Genomic_DNA"/>
</dbReference>
<dbReference type="SMART" id="SM00448">
    <property type="entry name" value="REC"/>
    <property type="match status" value="1"/>
</dbReference>
<proteinExistence type="predicted"/>
<evidence type="ECO:0000259" key="3">
    <source>
        <dbReference type="PROSITE" id="PS51832"/>
    </source>
</evidence>
<dbReference type="PANTHER" id="PTHR45228:SF8">
    <property type="entry name" value="TWO-COMPONENT RESPONSE REGULATOR-RELATED"/>
    <property type="match status" value="1"/>
</dbReference>
<dbReference type="Pfam" id="PF13487">
    <property type="entry name" value="HD_5"/>
    <property type="match status" value="1"/>
</dbReference>
<dbReference type="PROSITE" id="PS51832">
    <property type="entry name" value="HD_GYP"/>
    <property type="match status" value="1"/>
</dbReference>
<dbReference type="InterPro" id="IPR001789">
    <property type="entry name" value="Sig_transdc_resp-reg_receiver"/>
</dbReference>
<evidence type="ECO:0000313" key="5">
    <source>
        <dbReference type="Proteomes" id="UP000004263"/>
    </source>
</evidence>
<feature type="modified residue" description="4-aspartylphosphate" evidence="1">
    <location>
        <position position="55"/>
    </location>
</feature>
<comment type="caution">
    <text evidence="4">The sequence shown here is derived from an EMBL/GenBank/DDBJ whole genome shotgun (WGS) entry which is preliminary data.</text>
</comment>
<reference evidence="4 5" key="1">
    <citation type="submission" date="2006-03" db="EMBL/GenBank/DDBJ databases">
        <authorList>
            <person name="Pinhassi J."/>
            <person name="Pedros-Alio C."/>
            <person name="Ferriera S."/>
            <person name="Johnson J."/>
            <person name="Kravitz S."/>
            <person name="Halpern A."/>
            <person name="Remington K."/>
            <person name="Beeson K."/>
            <person name="Tran B."/>
            <person name="Rogers Y.-H."/>
            <person name="Friedman R."/>
            <person name="Venter J.C."/>
        </authorList>
    </citation>
    <scope>NUCLEOTIDE SEQUENCE [LARGE SCALE GENOMIC DNA]</scope>
    <source>
        <strain evidence="4 5">RED65</strain>
    </source>
</reference>
<evidence type="ECO:0000256" key="1">
    <source>
        <dbReference type="PROSITE-ProRule" id="PRU00169"/>
    </source>
</evidence>
<dbReference type="InterPro" id="IPR011006">
    <property type="entry name" value="CheY-like_superfamily"/>
</dbReference>
<dbReference type="OrthoDB" id="9802066at2"/>
<feature type="domain" description="Response regulatory" evidence="2">
    <location>
        <begin position="6"/>
        <end position="121"/>
    </location>
</feature>
<feature type="domain" description="HD-GYP" evidence="3">
    <location>
        <begin position="165"/>
        <end position="361"/>
    </location>
</feature>
<sequence length="430" mass="48690">MSDCIRILFVDDEAQMLTALGRVFRGKRYETHTANSGAEGIDLIKSHKFDVIISDMRMPEMDGAAFLAQTITLTPDSRRILLTGYSDQESTIRAINEGQVHQYMTKPWDNEELKQTVEKEFAAKQELSKSDPNSEDQSILKQQVESVASELANTRVFADLAKDELLKQYNTTIKMISNMLSQRISTPWEMDNNVVNHSVAMAKLIKLDNKNITEIRNAARLYQIGKMLFPDAILGKTLNEMNSDERAMYDNFPSTGADMLAPLSTLDFAANIIRYQNENMDGSGMPDGLKGKEIPLGSRILRIVVDFQQLIHGQQFTQSLSFMDALEYMGKYISIKYDPVLLQLYTRFIQRLIKRDNVPQDKLKHVEELEAGLITTRDVITETGILLVAKGTTLTETLISKLNLYQQRSAAQIAVFVKPQEEPEEESETN</sequence>
<dbReference type="STRING" id="207949.RED65_02609"/>
<dbReference type="SUPFAM" id="SSF52172">
    <property type="entry name" value="CheY-like"/>
    <property type="match status" value="1"/>
</dbReference>
<name>Q1N037_9GAMM</name>
<dbReference type="RefSeq" id="WP_007019137.1">
    <property type="nucleotide sequence ID" value="NZ_CH724121.1"/>
</dbReference>
<dbReference type="PROSITE" id="PS50110">
    <property type="entry name" value="RESPONSE_REGULATORY"/>
    <property type="match status" value="1"/>
</dbReference>
<keyword evidence="5" id="KW-1185">Reference proteome</keyword>
<dbReference type="Gene3D" id="3.40.50.2300">
    <property type="match status" value="1"/>
</dbReference>
<dbReference type="GO" id="GO:0000160">
    <property type="term" value="P:phosphorelay signal transduction system"/>
    <property type="evidence" value="ECO:0007669"/>
    <property type="project" value="InterPro"/>
</dbReference>
<dbReference type="InterPro" id="IPR052020">
    <property type="entry name" value="Cyclic_di-GMP/3'3'-cGAMP_PDE"/>
</dbReference>
<organism evidence="4 5">
    <name type="scientific">Bermanella marisrubri</name>
    <dbReference type="NCBI Taxonomy" id="207949"/>
    <lineage>
        <taxon>Bacteria</taxon>
        <taxon>Pseudomonadati</taxon>
        <taxon>Pseudomonadota</taxon>
        <taxon>Gammaproteobacteria</taxon>
        <taxon>Oceanospirillales</taxon>
        <taxon>Oceanospirillaceae</taxon>
        <taxon>Bermanella</taxon>
    </lineage>
</organism>
<dbReference type="SUPFAM" id="SSF109604">
    <property type="entry name" value="HD-domain/PDEase-like"/>
    <property type="match status" value="1"/>
</dbReference>
<keyword evidence="1" id="KW-0597">Phosphoprotein</keyword>
<gene>
    <name evidence="4" type="ORF">RED65_02609</name>
</gene>
<dbReference type="Gene3D" id="1.10.3210.10">
    <property type="entry name" value="Hypothetical protein af1432"/>
    <property type="match status" value="1"/>
</dbReference>
<dbReference type="PANTHER" id="PTHR45228">
    <property type="entry name" value="CYCLIC DI-GMP PHOSPHODIESTERASE TM_0186-RELATED"/>
    <property type="match status" value="1"/>
</dbReference>
<dbReference type="AlphaFoldDB" id="Q1N037"/>
<accession>Q1N037</accession>
<dbReference type="HOGENOM" id="CLU_000445_92_10_6"/>
<dbReference type="Proteomes" id="UP000004263">
    <property type="component" value="Unassembled WGS sequence"/>
</dbReference>
<evidence type="ECO:0000313" key="4">
    <source>
        <dbReference type="EMBL" id="EAT11526.1"/>
    </source>
</evidence>
<evidence type="ECO:0000259" key="2">
    <source>
        <dbReference type="PROSITE" id="PS50110"/>
    </source>
</evidence>
<dbReference type="Pfam" id="PF00072">
    <property type="entry name" value="Response_reg"/>
    <property type="match status" value="1"/>
</dbReference>
<protein>
    <submittedName>
        <fullName evidence="4">Response regulator</fullName>
    </submittedName>
</protein>
<dbReference type="CDD" id="cd17569">
    <property type="entry name" value="REC_HupR-like"/>
    <property type="match status" value="1"/>
</dbReference>
<dbReference type="InterPro" id="IPR037522">
    <property type="entry name" value="HD_GYP_dom"/>
</dbReference>